<dbReference type="GO" id="GO:0018104">
    <property type="term" value="P:peptidoglycan-protein cross-linking"/>
    <property type="evidence" value="ECO:0007669"/>
    <property type="project" value="TreeGrafter"/>
</dbReference>
<evidence type="ECO:0000256" key="7">
    <source>
        <dbReference type="ARBA" id="ARBA00022984"/>
    </source>
</evidence>
<evidence type="ECO:0000256" key="6">
    <source>
        <dbReference type="ARBA" id="ARBA00022960"/>
    </source>
</evidence>
<keyword evidence="5" id="KW-0378">Hydrolase</keyword>
<accession>A0A2T5VF30</accession>
<evidence type="ECO:0000259" key="12">
    <source>
        <dbReference type="PROSITE" id="PS52029"/>
    </source>
</evidence>
<dbReference type="UniPathway" id="UPA00219"/>
<keyword evidence="3" id="KW-0328">Glycosyltransferase</keyword>
<evidence type="ECO:0000256" key="9">
    <source>
        <dbReference type="PROSITE-ProRule" id="PRU01373"/>
    </source>
</evidence>
<dbReference type="SUPFAM" id="SSF141523">
    <property type="entry name" value="L,D-transpeptidase catalytic domain-like"/>
    <property type="match status" value="1"/>
</dbReference>
<dbReference type="RefSeq" id="WP_107987930.1">
    <property type="nucleotide sequence ID" value="NZ_QAYG01000001.1"/>
</dbReference>
<dbReference type="PROSITE" id="PS52029">
    <property type="entry name" value="LD_TPASE"/>
    <property type="match status" value="1"/>
</dbReference>
<keyword evidence="7 9" id="KW-0573">Peptidoglycan synthesis</keyword>
<evidence type="ECO:0000256" key="8">
    <source>
        <dbReference type="ARBA" id="ARBA00023316"/>
    </source>
</evidence>
<dbReference type="EMBL" id="QAYG01000001">
    <property type="protein sequence ID" value="PTW62346.1"/>
    <property type="molecule type" value="Genomic_DNA"/>
</dbReference>
<sequence length="271" mass="29886">MSTNRFLVHIAATAGLIAAAIVPASAGSRVPPPPIATSPDLPDGWGYNSFQRSRAVAQTSSRQPIWRDRGLFSSSRAQPEADPYRRWDQPAAPRRSSAHPPSTRRAYAPPARQRQKASRARREFDPAFLPTVVDYDGPEAPGTIIIDTPSRYLYLVEANGTARRYGVGVGRPGFAWAGEHKVTRKAEWPEWRPPAEMRQRQPGLPTFMPGGPRNPLGARALYLGSTLYRIHGSNEPWTIGHAVSSGCIRMRNEDVKDLYARVDVGTKVVVN</sequence>
<evidence type="ECO:0000313" key="14">
    <source>
        <dbReference type="Proteomes" id="UP000244081"/>
    </source>
</evidence>
<proteinExistence type="inferred from homology"/>
<dbReference type="GO" id="GO:0071972">
    <property type="term" value="F:peptidoglycan L,D-transpeptidase activity"/>
    <property type="evidence" value="ECO:0007669"/>
    <property type="project" value="TreeGrafter"/>
</dbReference>
<keyword evidence="8 9" id="KW-0961">Cell wall biogenesis/degradation</keyword>
<keyword evidence="4" id="KW-0808">Transferase</keyword>
<organism evidence="13 14">
    <name type="scientific">Breoghania corrubedonensis</name>
    <dbReference type="NCBI Taxonomy" id="665038"/>
    <lineage>
        <taxon>Bacteria</taxon>
        <taxon>Pseudomonadati</taxon>
        <taxon>Pseudomonadota</taxon>
        <taxon>Alphaproteobacteria</taxon>
        <taxon>Hyphomicrobiales</taxon>
        <taxon>Stappiaceae</taxon>
        <taxon>Breoghania</taxon>
    </lineage>
</organism>
<protein>
    <submittedName>
        <fullName evidence="13">L,D-transpeptidase-like protein</fullName>
    </submittedName>
</protein>
<reference evidence="13 14" key="1">
    <citation type="submission" date="2018-04" db="EMBL/GenBank/DDBJ databases">
        <title>Genomic Encyclopedia of Archaeal and Bacterial Type Strains, Phase II (KMG-II): from individual species to whole genera.</title>
        <authorList>
            <person name="Goeker M."/>
        </authorList>
    </citation>
    <scope>NUCLEOTIDE SEQUENCE [LARGE SCALE GENOMIC DNA]</scope>
    <source>
        <strain evidence="13 14">DSM 23382</strain>
    </source>
</reference>
<name>A0A2T5VF30_9HYPH</name>
<dbReference type="AlphaFoldDB" id="A0A2T5VF30"/>
<evidence type="ECO:0000256" key="1">
    <source>
        <dbReference type="ARBA" id="ARBA00004752"/>
    </source>
</evidence>
<dbReference type="Pfam" id="PF03734">
    <property type="entry name" value="YkuD"/>
    <property type="match status" value="1"/>
</dbReference>
<feature type="signal peptide" evidence="11">
    <location>
        <begin position="1"/>
        <end position="26"/>
    </location>
</feature>
<dbReference type="InterPro" id="IPR038063">
    <property type="entry name" value="Transpep_catalytic_dom"/>
</dbReference>
<evidence type="ECO:0000256" key="2">
    <source>
        <dbReference type="ARBA" id="ARBA00005992"/>
    </source>
</evidence>
<feature type="chain" id="PRO_5015706792" evidence="11">
    <location>
        <begin position="27"/>
        <end position="271"/>
    </location>
</feature>
<comment type="similarity">
    <text evidence="2">Belongs to the YkuD family.</text>
</comment>
<dbReference type="Proteomes" id="UP000244081">
    <property type="component" value="Unassembled WGS sequence"/>
</dbReference>
<evidence type="ECO:0000256" key="11">
    <source>
        <dbReference type="SAM" id="SignalP"/>
    </source>
</evidence>
<dbReference type="Gene3D" id="2.40.440.10">
    <property type="entry name" value="L,D-transpeptidase catalytic domain-like"/>
    <property type="match status" value="1"/>
</dbReference>
<evidence type="ECO:0000256" key="10">
    <source>
        <dbReference type="SAM" id="MobiDB-lite"/>
    </source>
</evidence>
<dbReference type="PANTHER" id="PTHR30582">
    <property type="entry name" value="L,D-TRANSPEPTIDASE"/>
    <property type="match status" value="1"/>
</dbReference>
<feature type="active site" description="Proton donor/acceptor" evidence="9">
    <location>
        <position position="231"/>
    </location>
</feature>
<dbReference type="GO" id="GO:0071555">
    <property type="term" value="P:cell wall organization"/>
    <property type="evidence" value="ECO:0007669"/>
    <property type="project" value="UniProtKB-UniRule"/>
</dbReference>
<evidence type="ECO:0000256" key="5">
    <source>
        <dbReference type="ARBA" id="ARBA00022801"/>
    </source>
</evidence>
<keyword evidence="6 9" id="KW-0133">Cell shape</keyword>
<gene>
    <name evidence="13" type="ORF">C8N35_101387</name>
</gene>
<evidence type="ECO:0000256" key="3">
    <source>
        <dbReference type="ARBA" id="ARBA00022676"/>
    </source>
</evidence>
<dbReference type="InterPro" id="IPR050979">
    <property type="entry name" value="LD-transpeptidase"/>
</dbReference>
<feature type="region of interest" description="Disordered" evidence="10">
    <location>
        <begin position="67"/>
        <end position="123"/>
    </location>
</feature>
<feature type="compositionally biased region" description="Low complexity" evidence="10">
    <location>
        <begin position="90"/>
        <end position="112"/>
    </location>
</feature>
<comment type="caution">
    <text evidence="13">The sequence shown here is derived from an EMBL/GenBank/DDBJ whole genome shotgun (WGS) entry which is preliminary data.</text>
</comment>
<keyword evidence="11" id="KW-0732">Signal</keyword>
<evidence type="ECO:0000256" key="4">
    <source>
        <dbReference type="ARBA" id="ARBA00022679"/>
    </source>
</evidence>
<feature type="domain" description="L,D-TPase catalytic" evidence="12">
    <location>
        <begin position="142"/>
        <end position="271"/>
    </location>
</feature>
<keyword evidence="14" id="KW-1185">Reference proteome</keyword>
<evidence type="ECO:0000313" key="13">
    <source>
        <dbReference type="EMBL" id="PTW62346.1"/>
    </source>
</evidence>
<dbReference type="PANTHER" id="PTHR30582:SF24">
    <property type="entry name" value="L,D-TRANSPEPTIDASE ERFK_SRFK-RELATED"/>
    <property type="match status" value="1"/>
</dbReference>
<dbReference type="GO" id="GO:0008360">
    <property type="term" value="P:regulation of cell shape"/>
    <property type="evidence" value="ECO:0007669"/>
    <property type="project" value="UniProtKB-UniRule"/>
</dbReference>
<feature type="active site" description="Nucleophile" evidence="9">
    <location>
        <position position="247"/>
    </location>
</feature>
<dbReference type="CDD" id="cd16913">
    <property type="entry name" value="YkuD_like"/>
    <property type="match status" value="1"/>
</dbReference>
<comment type="pathway">
    <text evidence="1 9">Cell wall biogenesis; peptidoglycan biosynthesis.</text>
</comment>
<dbReference type="GO" id="GO:0005576">
    <property type="term" value="C:extracellular region"/>
    <property type="evidence" value="ECO:0007669"/>
    <property type="project" value="TreeGrafter"/>
</dbReference>
<dbReference type="OrthoDB" id="9787225at2"/>
<dbReference type="InterPro" id="IPR005490">
    <property type="entry name" value="LD_TPept_cat_dom"/>
</dbReference>
<dbReference type="GO" id="GO:0016757">
    <property type="term" value="F:glycosyltransferase activity"/>
    <property type="evidence" value="ECO:0007669"/>
    <property type="project" value="UniProtKB-KW"/>
</dbReference>
<dbReference type="FunFam" id="2.40.440.10:FF:000002">
    <property type="entry name" value="L,D-transpeptidase ErfK/SrfK"/>
    <property type="match status" value="1"/>
</dbReference>